<reference evidence="4 5" key="1">
    <citation type="submission" date="2017-04" db="EMBL/GenBank/DDBJ databases">
        <authorList>
            <person name="Afonso C.L."/>
            <person name="Miller P.J."/>
            <person name="Scott M.A."/>
            <person name="Spackman E."/>
            <person name="Goraichik I."/>
            <person name="Dimitrov K.M."/>
            <person name="Suarez D.L."/>
            <person name="Swayne D.E."/>
        </authorList>
    </citation>
    <scope>NUCLEOTIDE SEQUENCE [LARGE SCALE GENOMIC DNA]</scope>
    <source>
        <strain evidence="4 5">DSM 12555</strain>
    </source>
</reference>
<dbReference type="RefSeq" id="WP_084114330.1">
    <property type="nucleotide sequence ID" value="NZ_FWXH01000002.1"/>
</dbReference>
<accession>A0A1W1X825</accession>
<dbReference type="PANTHER" id="PTHR43479:SF11">
    <property type="entry name" value="ACREF_ENVCD OPERON REPRESSOR-RELATED"/>
    <property type="match status" value="1"/>
</dbReference>
<name>A0A1W1X825_9CLOT</name>
<dbReference type="InterPro" id="IPR050624">
    <property type="entry name" value="HTH-type_Tx_Regulator"/>
</dbReference>
<evidence type="ECO:0000259" key="3">
    <source>
        <dbReference type="PROSITE" id="PS50977"/>
    </source>
</evidence>
<dbReference type="InterPro" id="IPR009057">
    <property type="entry name" value="Homeodomain-like_sf"/>
</dbReference>
<dbReference type="PRINTS" id="PR00455">
    <property type="entry name" value="HTHTETR"/>
</dbReference>
<organism evidence="4 5">
    <name type="scientific">Clostridium acidisoli DSM 12555</name>
    <dbReference type="NCBI Taxonomy" id="1121291"/>
    <lineage>
        <taxon>Bacteria</taxon>
        <taxon>Bacillati</taxon>
        <taxon>Bacillota</taxon>
        <taxon>Clostridia</taxon>
        <taxon>Eubacteriales</taxon>
        <taxon>Clostridiaceae</taxon>
        <taxon>Clostridium</taxon>
    </lineage>
</organism>
<gene>
    <name evidence="4" type="ORF">SAMN02745134_01024</name>
</gene>
<dbReference type="AlphaFoldDB" id="A0A1W1X825"/>
<protein>
    <submittedName>
        <fullName evidence="4">Transcriptional regulator, TetR family</fullName>
    </submittedName>
</protein>
<evidence type="ECO:0000256" key="2">
    <source>
        <dbReference type="PROSITE-ProRule" id="PRU00335"/>
    </source>
</evidence>
<dbReference type="Pfam" id="PF00440">
    <property type="entry name" value="TetR_N"/>
    <property type="match status" value="1"/>
</dbReference>
<dbReference type="InterPro" id="IPR023772">
    <property type="entry name" value="DNA-bd_HTH_TetR-type_CS"/>
</dbReference>
<dbReference type="Proteomes" id="UP000192468">
    <property type="component" value="Unassembled WGS sequence"/>
</dbReference>
<dbReference type="Gene3D" id="1.10.357.10">
    <property type="entry name" value="Tetracycline Repressor, domain 2"/>
    <property type="match status" value="1"/>
</dbReference>
<dbReference type="InterPro" id="IPR001647">
    <property type="entry name" value="HTH_TetR"/>
</dbReference>
<evidence type="ECO:0000313" key="5">
    <source>
        <dbReference type="Proteomes" id="UP000192468"/>
    </source>
</evidence>
<dbReference type="PROSITE" id="PS50977">
    <property type="entry name" value="HTH_TETR_2"/>
    <property type="match status" value="1"/>
</dbReference>
<evidence type="ECO:0000256" key="1">
    <source>
        <dbReference type="ARBA" id="ARBA00023125"/>
    </source>
</evidence>
<dbReference type="STRING" id="1121291.SAMN02745134_01024"/>
<dbReference type="GO" id="GO:0003677">
    <property type="term" value="F:DNA binding"/>
    <property type="evidence" value="ECO:0007669"/>
    <property type="project" value="UniProtKB-UniRule"/>
</dbReference>
<dbReference type="OrthoDB" id="9785164at2"/>
<feature type="DNA-binding region" description="H-T-H motif" evidence="2">
    <location>
        <begin position="25"/>
        <end position="44"/>
    </location>
</feature>
<feature type="domain" description="HTH tetR-type" evidence="3">
    <location>
        <begin position="2"/>
        <end position="62"/>
    </location>
</feature>
<dbReference type="PANTHER" id="PTHR43479">
    <property type="entry name" value="ACREF/ENVCD OPERON REPRESSOR-RELATED"/>
    <property type="match status" value="1"/>
</dbReference>
<keyword evidence="5" id="KW-1185">Reference proteome</keyword>
<dbReference type="InterPro" id="IPR036271">
    <property type="entry name" value="Tet_transcr_reg_TetR-rel_C_sf"/>
</dbReference>
<keyword evidence="1 2" id="KW-0238">DNA-binding</keyword>
<evidence type="ECO:0000313" key="4">
    <source>
        <dbReference type="EMBL" id="SMC20076.1"/>
    </source>
</evidence>
<dbReference type="SUPFAM" id="SSF48498">
    <property type="entry name" value="Tetracyclin repressor-like, C-terminal domain"/>
    <property type="match status" value="1"/>
</dbReference>
<dbReference type="SUPFAM" id="SSF46689">
    <property type="entry name" value="Homeodomain-like"/>
    <property type="match status" value="1"/>
</dbReference>
<dbReference type="EMBL" id="FWXH01000002">
    <property type="protein sequence ID" value="SMC20076.1"/>
    <property type="molecule type" value="Genomic_DNA"/>
</dbReference>
<sequence>MNKTKNLIFTSAIKVFSINGYDRATMDGIASEAGVAKGTLYYYFKSKEEIFKYIISEGMKVIQEEIDESVSKTDGEIEKLRTVFKTQLSLVNRNRDFFKVVASQLWGKEIRQFELRDIVNNYINYIESFISTSINAKMIKKGNSMLITYLFVGILSSCSIYEVSKNEENIDDIVDNVMNYILNGIGI</sequence>
<dbReference type="Gene3D" id="1.10.10.60">
    <property type="entry name" value="Homeodomain-like"/>
    <property type="match status" value="1"/>
</dbReference>
<dbReference type="PROSITE" id="PS01081">
    <property type="entry name" value="HTH_TETR_1"/>
    <property type="match status" value="1"/>
</dbReference>
<proteinExistence type="predicted"/>